<dbReference type="Proteomes" id="UP000199614">
    <property type="component" value="Unassembled WGS sequence"/>
</dbReference>
<dbReference type="InterPro" id="IPR036569">
    <property type="entry name" value="RpiB_LacA_LacB_sf"/>
</dbReference>
<dbReference type="GO" id="GO:0019316">
    <property type="term" value="P:D-allose catabolic process"/>
    <property type="evidence" value="ECO:0007669"/>
    <property type="project" value="TreeGrafter"/>
</dbReference>
<evidence type="ECO:0000256" key="1">
    <source>
        <dbReference type="ARBA" id="ARBA00008754"/>
    </source>
</evidence>
<dbReference type="SUPFAM" id="SSF89623">
    <property type="entry name" value="Ribose/Galactose isomerase RpiB/AlsB"/>
    <property type="match status" value="1"/>
</dbReference>
<dbReference type="GO" id="GO:0009052">
    <property type="term" value="P:pentose-phosphate shunt, non-oxidative branch"/>
    <property type="evidence" value="ECO:0007669"/>
    <property type="project" value="TreeGrafter"/>
</dbReference>
<keyword evidence="2" id="KW-0413">Isomerase</keyword>
<dbReference type="RefSeq" id="WP_093352511.1">
    <property type="nucleotide sequence ID" value="NZ_FOUY01000041.1"/>
</dbReference>
<dbReference type="InterPro" id="IPR003500">
    <property type="entry name" value="RpiB_LacA_LacB"/>
</dbReference>
<dbReference type="NCBIfam" id="NF004051">
    <property type="entry name" value="PRK05571.1"/>
    <property type="match status" value="1"/>
</dbReference>
<name>A0A1I5FWM1_PSUAM</name>
<dbReference type="STRING" id="260086.SAMN05216207_104122"/>
<organism evidence="2 3">
    <name type="scientific">Pseudonocardia ammonioxydans</name>
    <dbReference type="NCBI Taxonomy" id="260086"/>
    <lineage>
        <taxon>Bacteria</taxon>
        <taxon>Bacillati</taxon>
        <taxon>Actinomycetota</taxon>
        <taxon>Actinomycetes</taxon>
        <taxon>Pseudonocardiales</taxon>
        <taxon>Pseudonocardiaceae</taxon>
        <taxon>Pseudonocardia</taxon>
    </lineage>
</organism>
<dbReference type="AlphaFoldDB" id="A0A1I5FWM1"/>
<evidence type="ECO:0000313" key="3">
    <source>
        <dbReference type="Proteomes" id="UP000199614"/>
    </source>
</evidence>
<dbReference type="GO" id="GO:0004751">
    <property type="term" value="F:ribose-5-phosphate isomerase activity"/>
    <property type="evidence" value="ECO:0007669"/>
    <property type="project" value="TreeGrafter"/>
</dbReference>
<dbReference type="PIRSF" id="PIRSF005384">
    <property type="entry name" value="RpiB_LacA_B"/>
    <property type="match status" value="1"/>
</dbReference>
<protein>
    <submittedName>
        <fullName evidence="2">Ribose 5-phosphate isomerase B</fullName>
    </submittedName>
</protein>
<comment type="similarity">
    <text evidence="1">Belongs to the LacAB/RpiB family.</text>
</comment>
<reference evidence="2 3" key="1">
    <citation type="submission" date="2016-10" db="EMBL/GenBank/DDBJ databases">
        <authorList>
            <person name="de Groot N.N."/>
        </authorList>
    </citation>
    <scope>NUCLEOTIDE SEQUENCE [LARGE SCALE GENOMIC DNA]</scope>
    <source>
        <strain evidence="2 3">CGMCC 4.1877</strain>
    </source>
</reference>
<dbReference type="OrthoDB" id="1778624at2"/>
<dbReference type="Gene3D" id="3.40.1400.10">
    <property type="entry name" value="Sugar-phosphate isomerase, RpiB/LacA/LacB"/>
    <property type="match status" value="1"/>
</dbReference>
<dbReference type="EMBL" id="FOUY01000041">
    <property type="protein sequence ID" value="SFO28135.1"/>
    <property type="molecule type" value="Genomic_DNA"/>
</dbReference>
<dbReference type="Pfam" id="PF02502">
    <property type="entry name" value="LacAB_rpiB"/>
    <property type="match status" value="1"/>
</dbReference>
<accession>A0A1I5FWM1</accession>
<keyword evidence="3" id="KW-1185">Reference proteome</keyword>
<dbReference type="NCBIfam" id="TIGR00689">
    <property type="entry name" value="rpiB_lacA_lacB"/>
    <property type="match status" value="1"/>
</dbReference>
<dbReference type="PANTHER" id="PTHR30345">
    <property type="entry name" value="RIBOSE-5-PHOSPHATE ISOMERASE B"/>
    <property type="match status" value="1"/>
</dbReference>
<proteinExistence type="inferred from homology"/>
<dbReference type="PANTHER" id="PTHR30345:SF0">
    <property type="entry name" value="DNA DAMAGE-REPAIR_TOLERATION PROTEIN DRT102"/>
    <property type="match status" value="1"/>
</dbReference>
<gene>
    <name evidence="2" type="ORF">SAMN05216207_104122</name>
</gene>
<evidence type="ECO:0000313" key="2">
    <source>
        <dbReference type="EMBL" id="SFO28135.1"/>
    </source>
</evidence>
<sequence length="163" mass="17172">MRIAVVADHNALPMKAQVGAWLTARGHEVDDRGVHAEEIVDYPLLCEDVCAQVLAGAADFAIVLGGSGSGEQMACNKIRGIRAALCHDTFVAEVARGNNDANVLVMGAKVIAADAAERICDVWLATRFRGGRHADRVAMIMALDRGESLLADRTVPGVGAPGR</sequence>